<sequence>MYNSFKKLSDEKRDLILRISMEEFAEKGYYKASTDMITQRAGISKGILFHYFKNKKGLFLYLVEHIREWLAKKVASEIEMLEEDDYFERIKKMMIIKYKVALNYPTETEFATRALLTPPVEAADEIAALNKKYMEKYQEKSMQDFLYDKRLLEKLPLRVEPEKVIKVSAFILEQVGAKYIEKYKLQGASASFNKFLEELEFFNDIIKYGVINKI</sequence>
<dbReference type="RefSeq" id="WP_092468812.1">
    <property type="nucleotide sequence ID" value="NZ_FOOX01000002.1"/>
</dbReference>
<dbReference type="PANTHER" id="PTHR30328:SF54">
    <property type="entry name" value="HTH-TYPE TRANSCRIPTIONAL REPRESSOR SCO4008"/>
    <property type="match status" value="1"/>
</dbReference>
<organism evidence="4 5">
    <name type="scientific">Desulfotruncus arcticus DSM 17038</name>
    <dbReference type="NCBI Taxonomy" id="1121424"/>
    <lineage>
        <taxon>Bacteria</taxon>
        <taxon>Bacillati</taxon>
        <taxon>Bacillota</taxon>
        <taxon>Clostridia</taxon>
        <taxon>Eubacteriales</taxon>
        <taxon>Desulfallaceae</taxon>
        <taxon>Desulfotruncus</taxon>
    </lineage>
</organism>
<feature type="DNA-binding region" description="H-T-H motif" evidence="2">
    <location>
        <begin position="33"/>
        <end position="52"/>
    </location>
</feature>
<dbReference type="SUPFAM" id="SSF48498">
    <property type="entry name" value="Tetracyclin repressor-like, C-terminal domain"/>
    <property type="match status" value="1"/>
</dbReference>
<gene>
    <name evidence="4" type="ORF">SAMN05660649_00734</name>
</gene>
<dbReference type="Gene3D" id="1.10.357.10">
    <property type="entry name" value="Tetracycline Repressor, domain 2"/>
    <property type="match status" value="1"/>
</dbReference>
<dbReference type="InterPro" id="IPR001647">
    <property type="entry name" value="HTH_TetR"/>
</dbReference>
<accession>A0A1I2PD41</accession>
<dbReference type="PANTHER" id="PTHR30328">
    <property type="entry name" value="TRANSCRIPTIONAL REPRESSOR"/>
    <property type="match status" value="1"/>
</dbReference>
<keyword evidence="1 2" id="KW-0238">DNA-binding</keyword>
<dbReference type="OrthoDB" id="9780939at2"/>
<dbReference type="PROSITE" id="PS01081">
    <property type="entry name" value="HTH_TETR_1"/>
    <property type="match status" value="1"/>
</dbReference>
<reference evidence="5" key="1">
    <citation type="submission" date="2016-10" db="EMBL/GenBank/DDBJ databases">
        <authorList>
            <person name="Varghese N."/>
            <person name="Submissions S."/>
        </authorList>
    </citation>
    <scope>NUCLEOTIDE SEQUENCE [LARGE SCALE GENOMIC DNA]</scope>
    <source>
        <strain evidence="5">DSM 17038</strain>
    </source>
</reference>
<evidence type="ECO:0000313" key="4">
    <source>
        <dbReference type="EMBL" id="SFG11576.1"/>
    </source>
</evidence>
<dbReference type="Pfam" id="PF00440">
    <property type="entry name" value="TetR_N"/>
    <property type="match status" value="1"/>
</dbReference>
<keyword evidence="5" id="KW-1185">Reference proteome</keyword>
<protein>
    <submittedName>
        <fullName evidence="4">Transcriptional regulator, TetR family</fullName>
    </submittedName>
</protein>
<dbReference type="InterPro" id="IPR009057">
    <property type="entry name" value="Homeodomain-like_sf"/>
</dbReference>
<dbReference type="STRING" id="341036.SAMN05660649_00734"/>
<dbReference type="PRINTS" id="PR00455">
    <property type="entry name" value="HTHTETR"/>
</dbReference>
<feature type="domain" description="HTH tetR-type" evidence="3">
    <location>
        <begin position="10"/>
        <end position="70"/>
    </location>
</feature>
<name>A0A1I2PD41_9FIRM</name>
<evidence type="ECO:0000259" key="3">
    <source>
        <dbReference type="PROSITE" id="PS50977"/>
    </source>
</evidence>
<dbReference type="InterPro" id="IPR050109">
    <property type="entry name" value="HTH-type_TetR-like_transc_reg"/>
</dbReference>
<dbReference type="GO" id="GO:0003677">
    <property type="term" value="F:DNA binding"/>
    <property type="evidence" value="ECO:0007669"/>
    <property type="project" value="UniProtKB-UniRule"/>
</dbReference>
<proteinExistence type="predicted"/>
<dbReference type="AlphaFoldDB" id="A0A1I2PD41"/>
<dbReference type="InterPro" id="IPR036271">
    <property type="entry name" value="Tet_transcr_reg_TetR-rel_C_sf"/>
</dbReference>
<dbReference type="EMBL" id="FOOX01000002">
    <property type="protein sequence ID" value="SFG11576.1"/>
    <property type="molecule type" value="Genomic_DNA"/>
</dbReference>
<dbReference type="GO" id="GO:0006355">
    <property type="term" value="P:regulation of DNA-templated transcription"/>
    <property type="evidence" value="ECO:0007669"/>
    <property type="project" value="UniProtKB-ARBA"/>
</dbReference>
<dbReference type="Proteomes" id="UP000199337">
    <property type="component" value="Unassembled WGS sequence"/>
</dbReference>
<dbReference type="InterPro" id="IPR023772">
    <property type="entry name" value="DNA-bd_HTH_TetR-type_CS"/>
</dbReference>
<evidence type="ECO:0000256" key="1">
    <source>
        <dbReference type="ARBA" id="ARBA00023125"/>
    </source>
</evidence>
<evidence type="ECO:0000313" key="5">
    <source>
        <dbReference type="Proteomes" id="UP000199337"/>
    </source>
</evidence>
<dbReference type="Gene3D" id="1.10.10.60">
    <property type="entry name" value="Homeodomain-like"/>
    <property type="match status" value="1"/>
</dbReference>
<dbReference type="SUPFAM" id="SSF46689">
    <property type="entry name" value="Homeodomain-like"/>
    <property type="match status" value="1"/>
</dbReference>
<dbReference type="PROSITE" id="PS50977">
    <property type="entry name" value="HTH_TETR_2"/>
    <property type="match status" value="1"/>
</dbReference>
<evidence type="ECO:0000256" key="2">
    <source>
        <dbReference type="PROSITE-ProRule" id="PRU00335"/>
    </source>
</evidence>